<proteinExistence type="predicted"/>
<sequence>MFSQSYTPHLHQFPAAPPQPSLVLPQPTLRTQSSRILSSLAHPSATQPSPALPCHPLATSPPAAHASSHLSFRLSRGFHRVWRTCCGVGGKDDTSQAVTAERCCRLPLGDVFRNDNIKLHHEEAEASPINGCRPIARCQTAGEGNRSPTAQQPVSAAVVWPHKRMVIECPGTAQLGLPGRSSVLREPSVMNES</sequence>
<feature type="region of interest" description="Disordered" evidence="1">
    <location>
        <begin position="38"/>
        <end position="60"/>
    </location>
</feature>
<keyword evidence="3" id="KW-1185">Reference proteome</keyword>
<dbReference type="AlphaFoldDB" id="A0A5B7I3J5"/>
<evidence type="ECO:0000256" key="1">
    <source>
        <dbReference type="SAM" id="MobiDB-lite"/>
    </source>
</evidence>
<name>A0A5B7I3J5_PORTR</name>
<dbReference type="Proteomes" id="UP000324222">
    <property type="component" value="Unassembled WGS sequence"/>
</dbReference>
<organism evidence="2 3">
    <name type="scientific">Portunus trituberculatus</name>
    <name type="common">Swimming crab</name>
    <name type="synonym">Neptunus trituberculatus</name>
    <dbReference type="NCBI Taxonomy" id="210409"/>
    <lineage>
        <taxon>Eukaryota</taxon>
        <taxon>Metazoa</taxon>
        <taxon>Ecdysozoa</taxon>
        <taxon>Arthropoda</taxon>
        <taxon>Crustacea</taxon>
        <taxon>Multicrustacea</taxon>
        <taxon>Malacostraca</taxon>
        <taxon>Eumalacostraca</taxon>
        <taxon>Eucarida</taxon>
        <taxon>Decapoda</taxon>
        <taxon>Pleocyemata</taxon>
        <taxon>Brachyura</taxon>
        <taxon>Eubrachyura</taxon>
        <taxon>Portunoidea</taxon>
        <taxon>Portunidae</taxon>
        <taxon>Portuninae</taxon>
        <taxon>Portunus</taxon>
    </lineage>
</organism>
<evidence type="ECO:0000313" key="2">
    <source>
        <dbReference type="EMBL" id="MPC76516.1"/>
    </source>
</evidence>
<accession>A0A5B7I3J5</accession>
<comment type="caution">
    <text evidence="2">The sequence shown here is derived from an EMBL/GenBank/DDBJ whole genome shotgun (WGS) entry which is preliminary data.</text>
</comment>
<dbReference type="EMBL" id="VSRR010043556">
    <property type="protein sequence ID" value="MPC76516.1"/>
    <property type="molecule type" value="Genomic_DNA"/>
</dbReference>
<evidence type="ECO:0000313" key="3">
    <source>
        <dbReference type="Proteomes" id="UP000324222"/>
    </source>
</evidence>
<feature type="region of interest" description="Disordered" evidence="1">
    <location>
        <begin position="1"/>
        <end position="26"/>
    </location>
</feature>
<reference evidence="2 3" key="1">
    <citation type="submission" date="2019-05" db="EMBL/GenBank/DDBJ databases">
        <title>Another draft genome of Portunus trituberculatus and its Hox gene families provides insights of decapod evolution.</title>
        <authorList>
            <person name="Jeong J.-H."/>
            <person name="Song I."/>
            <person name="Kim S."/>
            <person name="Choi T."/>
            <person name="Kim D."/>
            <person name="Ryu S."/>
            <person name="Kim W."/>
        </authorList>
    </citation>
    <scope>NUCLEOTIDE SEQUENCE [LARGE SCALE GENOMIC DNA]</scope>
    <source>
        <tissue evidence="2">Muscle</tissue>
    </source>
</reference>
<protein>
    <submittedName>
        <fullName evidence="2">Uncharacterized protein</fullName>
    </submittedName>
</protein>
<gene>
    <name evidence="2" type="ORF">E2C01_070934</name>
</gene>